<dbReference type="InParanoid" id="A0A1P8BAH0"/>
<name>A0A1P8BAH0_ARATH</name>
<dbReference type="GeneID" id="28721200"/>
<evidence type="ECO:0000256" key="1">
    <source>
        <dbReference type="SAM" id="MobiDB-lite"/>
    </source>
</evidence>
<evidence type="ECO:0000313" key="2">
    <source>
        <dbReference type="Araport" id="AT5G26955"/>
    </source>
</evidence>
<evidence type="ECO:0000313" key="4">
    <source>
        <dbReference type="Proteomes" id="UP000006548"/>
    </source>
</evidence>
<accession>A0A1P8BAH0</accession>
<sequence>MGRSKLLPRPDPCSPSKPVLVKLSKLETESGLALCLTHHSSMVLSVVDDDDPQLAKEEETMDSLWKKPHGSDQTRSGFSRVGVTEAYLVVLVDHFLTNPPSLRLSPTI</sequence>
<dbReference type="Araport" id="AT5G26955"/>
<dbReference type="AlphaFoldDB" id="A0A1P8BAH0"/>
<feature type="region of interest" description="Disordered" evidence="1">
    <location>
        <begin position="57"/>
        <end position="77"/>
    </location>
</feature>
<dbReference type="TAIR" id="AT5G26955"/>
<gene>
    <name evidence="2 3" type="ordered locus">At5g26955</name>
</gene>
<evidence type="ECO:0000313" key="3">
    <source>
        <dbReference type="EMBL" id="ANM68604.1"/>
    </source>
</evidence>
<organism evidence="3 4">
    <name type="scientific">Arabidopsis thaliana</name>
    <name type="common">Mouse-ear cress</name>
    <dbReference type="NCBI Taxonomy" id="3702"/>
    <lineage>
        <taxon>Eukaryota</taxon>
        <taxon>Viridiplantae</taxon>
        <taxon>Streptophyta</taxon>
        <taxon>Embryophyta</taxon>
        <taxon>Tracheophyta</taxon>
        <taxon>Spermatophyta</taxon>
        <taxon>Magnoliopsida</taxon>
        <taxon>eudicotyledons</taxon>
        <taxon>Gunneridae</taxon>
        <taxon>Pentapetalae</taxon>
        <taxon>rosids</taxon>
        <taxon>malvids</taxon>
        <taxon>Brassicales</taxon>
        <taxon>Brassicaceae</taxon>
        <taxon>Camelineae</taxon>
        <taxon>Arabidopsis</taxon>
    </lineage>
</organism>
<keyword evidence="4" id="KW-1185">Reference proteome</keyword>
<reference evidence="3 4" key="1">
    <citation type="journal article" date="2000" name="Nature">
        <title>Sequence and analysis of chromosome 5 of the plant Arabidopsis thaliana.</title>
        <authorList>
            <consortium name="Kazusa DNA Research Institute"/>
            <consortium name="Cold Spring Harbor and Washington University in St Louis Sequencing Consortium"/>
            <consortium name="European Union Arabidopsis Genome Sequencing Consortium"/>
            <person name="Tabata S."/>
            <person name="Kaneko T."/>
            <person name="Nakamura Y."/>
            <person name="Kotani H."/>
            <person name="Kato T."/>
            <person name="Asamizu E."/>
            <person name="Miyajima N."/>
            <person name="Sasamoto S."/>
            <person name="Kimura T."/>
            <person name="Hosouchi T."/>
            <person name="Kawashima K."/>
            <person name="Kohara M."/>
            <person name="Matsumoto M."/>
            <person name="Matsuno A."/>
            <person name="Muraki A."/>
            <person name="Nakayama S."/>
            <person name="Nakazaki N."/>
            <person name="Naruo K."/>
            <person name="Okumura S."/>
            <person name="Shinpo S."/>
            <person name="Takeuchi C."/>
            <person name="Wada T."/>
            <person name="Watanabe A."/>
            <person name="Yamada M."/>
            <person name="Yasuda M."/>
            <person name="Sato S."/>
            <person name="de la Bastide M."/>
            <person name="Huang E."/>
            <person name="Spiegel L."/>
            <person name="Gnoj L."/>
            <person name="O'Shaughnessy A."/>
            <person name="Preston R."/>
            <person name="Habermann K."/>
            <person name="Murray J."/>
            <person name="Johnson D."/>
            <person name="Rohlfing T."/>
            <person name="Nelson J."/>
            <person name="Stoneking T."/>
            <person name="Pepin K."/>
            <person name="Spieth J."/>
            <person name="Sekhon M."/>
            <person name="Armstrong J."/>
            <person name="Becker M."/>
            <person name="Belter E."/>
            <person name="Cordum H."/>
            <person name="Cordes M."/>
            <person name="Courtney L."/>
            <person name="Courtney W."/>
            <person name="Dante M."/>
            <person name="Du H."/>
            <person name="Edwards J."/>
            <person name="Fryman J."/>
            <person name="Haakensen B."/>
            <person name="Lamar E."/>
            <person name="Latreille P."/>
            <person name="Leonard S."/>
            <person name="Meyer R."/>
            <person name="Mulvaney E."/>
            <person name="Ozersky P."/>
            <person name="Riley A."/>
            <person name="Strowmatt C."/>
            <person name="Wagner-McPherson C."/>
            <person name="Wollam A."/>
            <person name="Yoakum M."/>
            <person name="Bell M."/>
            <person name="Dedhia N."/>
            <person name="Parnell L."/>
            <person name="Shah R."/>
            <person name="Rodriguez M."/>
            <person name="See L.H."/>
            <person name="Vil D."/>
            <person name="Baker J."/>
            <person name="Kirchoff K."/>
            <person name="Toth K."/>
            <person name="King L."/>
            <person name="Bahret A."/>
            <person name="Miller B."/>
            <person name="Marra M."/>
            <person name="Martienssen R."/>
            <person name="McCombie W.R."/>
            <person name="Wilson R.K."/>
            <person name="Murphy G."/>
            <person name="Bancroft I."/>
            <person name="Volckaert G."/>
            <person name="Wambutt R."/>
            <person name="Dusterhoft A."/>
            <person name="Stiekema W."/>
            <person name="Pohl T."/>
            <person name="Entian K.D."/>
            <person name="Terryn N."/>
            <person name="Hartley N."/>
            <person name="Bent E."/>
            <person name="Johnson S."/>
            <person name="Langham S.A."/>
            <person name="McCullagh B."/>
            <person name="Robben J."/>
            <person name="Grymonprez B."/>
            <person name="Zimmermann W."/>
            <person name="Ramsperger U."/>
            <person name="Wedler H."/>
            <person name="Balke K."/>
            <person name="Wedler E."/>
            <person name="Peters S."/>
            <person name="van Staveren M."/>
            <person name="Dirkse W."/>
            <person name="Mooijman P."/>
            <person name="Lankhorst R.K."/>
            <person name="Weitzenegger T."/>
            <person name="Bothe G."/>
            <person name="Rose M."/>
            <person name="Hauf J."/>
            <person name="Berneiser S."/>
            <person name="Hempel S."/>
            <person name="Feldpausch M."/>
            <person name="Lamberth S."/>
            <person name="Villarroel R."/>
            <person name="Gielen J."/>
            <person name="Ardiles W."/>
            <person name="Bents O."/>
            <person name="Lemcke K."/>
            <person name="Kolesov G."/>
            <person name="Mayer K."/>
            <person name="Rudd S."/>
            <person name="Schoof H."/>
            <person name="Schueller C."/>
            <person name="Zaccaria P."/>
            <person name="Mewes H.W."/>
            <person name="Bevan M."/>
            <person name="Fransz P."/>
        </authorList>
    </citation>
    <scope>NUCLEOTIDE SEQUENCE [LARGE SCALE GENOMIC DNA]</scope>
    <source>
        <strain evidence="4">cv. Columbia</strain>
    </source>
</reference>
<reference evidence="4" key="2">
    <citation type="journal article" date="2017" name="Plant J.">
        <title>Araport11: a complete reannotation of the Arabidopsis thaliana reference genome.</title>
        <authorList>
            <person name="Cheng C.Y."/>
            <person name="Krishnakumar V."/>
            <person name="Chan A.P."/>
            <person name="Thibaud-Nissen F."/>
            <person name="Schobel S."/>
            <person name="Town C.D."/>
        </authorList>
    </citation>
    <scope>GENOME REANNOTATION</scope>
    <source>
        <strain evidence="4">cv. Columbia</strain>
    </source>
</reference>
<proteinExistence type="predicted"/>
<dbReference type="Proteomes" id="UP000006548">
    <property type="component" value="Chromosome 5"/>
</dbReference>
<dbReference type="KEGG" id="ath:AT5G26955"/>
<dbReference type="RefSeq" id="NP_001330340.1">
    <property type="nucleotide sequence ID" value="NM_001343988.1"/>
</dbReference>
<dbReference type="EMBL" id="CP002688">
    <property type="protein sequence ID" value="ANM68604.1"/>
    <property type="molecule type" value="Genomic_DNA"/>
</dbReference>
<protein>
    <submittedName>
        <fullName evidence="3">Uncharacterized protein</fullName>
    </submittedName>
</protein>